<protein>
    <recommendedName>
        <fullName evidence="8">Peptidase M48 domain-containing protein</fullName>
    </recommendedName>
</protein>
<name>A0ABQ5YUJ4_9BURK</name>
<dbReference type="Gene3D" id="3.30.2010.10">
    <property type="entry name" value="Metalloproteases ('zincins'), catalytic domain"/>
    <property type="match status" value="1"/>
</dbReference>
<evidence type="ECO:0000256" key="5">
    <source>
        <dbReference type="ARBA" id="ARBA00023049"/>
    </source>
</evidence>
<feature type="transmembrane region" description="Helical" evidence="7">
    <location>
        <begin position="74"/>
        <end position="93"/>
    </location>
</feature>
<comment type="similarity">
    <text evidence="6">Belongs to the peptidase M48 family.</text>
</comment>
<dbReference type="EMBL" id="BSOJ01000012">
    <property type="protein sequence ID" value="GLR26132.1"/>
    <property type="molecule type" value="Genomic_DNA"/>
</dbReference>
<comment type="caution">
    <text evidence="9">The sequence shown here is derived from an EMBL/GenBank/DDBJ whole genome shotgun (WGS) entry which is preliminary data.</text>
</comment>
<dbReference type="Proteomes" id="UP001156664">
    <property type="component" value="Unassembled WGS sequence"/>
</dbReference>
<evidence type="ECO:0000256" key="1">
    <source>
        <dbReference type="ARBA" id="ARBA00022670"/>
    </source>
</evidence>
<keyword evidence="7" id="KW-0472">Membrane</keyword>
<keyword evidence="5 6" id="KW-0482">Metalloprotease</keyword>
<keyword evidence="1 6" id="KW-0645">Protease</keyword>
<keyword evidence="10" id="KW-1185">Reference proteome</keyword>
<comment type="cofactor">
    <cofactor evidence="6">
        <name>Zn(2+)</name>
        <dbReference type="ChEBI" id="CHEBI:29105"/>
    </cofactor>
    <text evidence="6">Binds 1 zinc ion per subunit.</text>
</comment>
<keyword evidence="7" id="KW-1133">Transmembrane helix</keyword>
<dbReference type="PANTHER" id="PTHR22726:SF1">
    <property type="entry name" value="METALLOENDOPEPTIDASE OMA1, MITOCHONDRIAL"/>
    <property type="match status" value="1"/>
</dbReference>
<keyword evidence="2" id="KW-0479">Metal-binding</keyword>
<dbReference type="InterPro" id="IPR051156">
    <property type="entry name" value="Mito/Outer_Membr_Metalloprot"/>
</dbReference>
<keyword evidence="3 6" id="KW-0378">Hydrolase</keyword>
<evidence type="ECO:0000313" key="9">
    <source>
        <dbReference type="EMBL" id="GLR26132.1"/>
    </source>
</evidence>
<evidence type="ECO:0000256" key="2">
    <source>
        <dbReference type="ARBA" id="ARBA00022723"/>
    </source>
</evidence>
<keyword evidence="4 6" id="KW-0862">Zinc</keyword>
<dbReference type="InterPro" id="IPR001915">
    <property type="entry name" value="Peptidase_M48"/>
</dbReference>
<accession>A0ABQ5YUJ4</accession>
<dbReference type="Pfam" id="PF01435">
    <property type="entry name" value="Peptidase_M48"/>
    <property type="match status" value="1"/>
</dbReference>
<evidence type="ECO:0000256" key="6">
    <source>
        <dbReference type="RuleBase" id="RU003983"/>
    </source>
</evidence>
<reference evidence="10" key="1">
    <citation type="journal article" date="2019" name="Int. J. Syst. Evol. Microbiol.">
        <title>The Global Catalogue of Microorganisms (GCM) 10K type strain sequencing project: providing services to taxonomists for standard genome sequencing and annotation.</title>
        <authorList>
            <consortium name="The Broad Institute Genomics Platform"/>
            <consortium name="The Broad Institute Genome Sequencing Center for Infectious Disease"/>
            <person name="Wu L."/>
            <person name="Ma J."/>
        </authorList>
    </citation>
    <scope>NUCLEOTIDE SEQUENCE [LARGE SCALE GENOMIC DNA]</scope>
    <source>
        <strain evidence="10">NBRC 105857</strain>
    </source>
</reference>
<dbReference type="PANTHER" id="PTHR22726">
    <property type="entry name" value="METALLOENDOPEPTIDASE OMA1"/>
    <property type="match status" value="1"/>
</dbReference>
<evidence type="ECO:0000256" key="7">
    <source>
        <dbReference type="SAM" id="Phobius"/>
    </source>
</evidence>
<evidence type="ECO:0000256" key="4">
    <source>
        <dbReference type="ARBA" id="ARBA00022833"/>
    </source>
</evidence>
<organism evidence="9 10">
    <name type="scientific">Limnobacter litoralis</name>
    <dbReference type="NCBI Taxonomy" id="481366"/>
    <lineage>
        <taxon>Bacteria</taxon>
        <taxon>Pseudomonadati</taxon>
        <taxon>Pseudomonadota</taxon>
        <taxon>Betaproteobacteria</taxon>
        <taxon>Burkholderiales</taxon>
        <taxon>Burkholderiaceae</taxon>
        <taxon>Limnobacter</taxon>
    </lineage>
</organism>
<sequence>MEVRILEDSVCLENSESIRSFDLSSVQIVEPVPGAPLKFVLNGQAILEIDRQYAKTLPERLRTPTSWYDRMVRSYWHLITTILVSLMLAYGCYKVLLPLSVQVLAEQLPANTLSKLSDNTLQLLDKQIFLPSSLAVKERKSLIKQFDALRSQTEDHIPMRLVFRSSAMGPNAFALPDGNIVLTDELVKLVNDNDAIMGALAHEIGHIQKRHLLRQVIQTSVSGVFAFALFGDSSSILAALSTAAVNASYSKEFETEADQFAIARFEKKQLSLESLLKLHQKLATLDPENTAGSFLSSHPGSEARLSMIRKAMHKPH</sequence>
<proteinExistence type="inferred from homology"/>
<evidence type="ECO:0000259" key="8">
    <source>
        <dbReference type="Pfam" id="PF01435"/>
    </source>
</evidence>
<gene>
    <name evidence="9" type="ORF">GCM10007875_12200</name>
</gene>
<dbReference type="CDD" id="cd07332">
    <property type="entry name" value="M48C_Oma1_like"/>
    <property type="match status" value="1"/>
</dbReference>
<evidence type="ECO:0000313" key="10">
    <source>
        <dbReference type="Proteomes" id="UP001156664"/>
    </source>
</evidence>
<feature type="domain" description="Peptidase M48" evidence="8">
    <location>
        <begin position="165"/>
        <end position="310"/>
    </location>
</feature>
<evidence type="ECO:0000256" key="3">
    <source>
        <dbReference type="ARBA" id="ARBA00022801"/>
    </source>
</evidence>
<keyword evidence="7" id="KW-0812">Transmembrane</keyword>